<protein>
    <submittedName>
        <fullName evidence="3">Uncharacterized protein</fullName>
    </submittedName>
</protein>
<evidence type="ECO:0000256" key="1">
    <source>
        <dbReference type="SAM" id="Coils"/>
    </source>
</evidence>
<dbReference type="GeneID" id="40316727"/>
<evidence type="ECO:0000256" key="2">
    <source>
        <dbReference type="SAM" id="MobiDB-lite"/>
    </source>
</evidence>
<evidence type="ECO:0000313" key="4">
    <source>
        <dbReference type="Proteomes" id="UP000284403"/>
    </source>
</evidence>
<feature type="region of interest" description="Disordered" evidence="2">
    <location>
        <begin position="232"/>
        <end position="255"/>
    </location>
</feature>
<dbReference type="AlphaFoldDB" id="A0A3R7L7U4"/>
<evidence type="ECO:0000313" key="3">
    <source>
        <dbReference type="EMBL" id="RNF22801.1"/>
    </source>
</evidence>
<keyword evidence="1" id="KW-0175">Coiled coil</keyword>
<dbReference type="EMBL" id="MKKU01000129">
    <property type="protein sequence ID" value="RNF22801.1"/>
    <property type="molecule type" value="Genomic_DNA"/>
</dbReference>
<organism evidence="3 4">
    <name type="scientific">Trypanosoma conorhini</name>
    <dbReference type="NCBI Taxonomy" id="83891"/>
    <lineage>
        <taxon>Eukaryota</taxon>
        <taxon>Discoba</taxon>
        <taxon>Euglenozoa</taxon>
        <taxon>Kinetoplastea</taxon>
        <taxon>Metakinetoplastina</taxon>
        <taxon>Trypanosomatida</taxon>
        <taxon>Trypanosomatidae</taxon>
        <taxon>Trypanosoma</taxon>
    </lineage>
</organism>
<dbReference type="OrthoDB" id="273433at2759"/>
<feature type="coiled-coil region" evidence="1">
    <location>
        <begin position="339"/>
        <end position="373"/>
    </location>
</feature>
<sequence>MPSNYALASQCQLQRDELHELLALSASAAGAGADGGGAGAPACDKLPLWRLLLTEAHVRSLLVHALVRVSVPKSRQQQLIQGNKYVQAGLQATGATAGQQHHYRVGKVVALVPRPRAASDGPQTKADASPAASLLSEWLLGLDFGEATELVGAKYVSNEPFSAEEHAVFVRSCLSTRIGTAAAAPALMTAAEADVVVRNLHDIRQYVAAVVAARGGKAAATATVVAGVGARKRPRDGADIGDGSSNNNNNNNEPDFDAEAELLSREQLLVERARHREERRRWESLRDEQQRHLSGLRQLLNSKNGEIQRVLHAQRQAEAEHRTELEQWRGKTEEQGQAMRRIERELAEEREVQKEHREKTERLVAQLKKLAEQTRKFKEVSDAVAEWLRLGTKQPEEVLASLKRKLAESQM</sequence>
<accession>A0A3R7L7U4</accession>
<dbReference type="Proteomes" id="UP000284403">
    <property type="component" value="Unassembled WGS sequence"/>
</dbReference>
<keyword evidence="4" id="KW-1185">Reference proteome</keyword>
<proteinExistence type="predicted"/>
<reference evidence="3 4" key="1">
    <citation type="journal article" date="2018" name="BMC Genomics">
        <title>Genomic comparison of Trypanosoma conorhini and Trypanosoma rangeli to Trypanosoma cruzi strains of high and low virulence.</title>
        <authorList>
            <person name="Bradwell K.R."/>
            <person name="Koparde V.N."/>
            <person name="Matveyev A.V."/>
            <person name="Serrano M.G."/>
            <person name="Alves J.M."/>
            <person name="Parikh H."/>
            <person name="Huang B."/>
            <person name="Lee V."/>
            <person name="Espinosa-Alvarez O."/>
            <person name="Ortiz P.A."/>
            <person name="Costa-Martins A.G."/>
            <person name="Teixeira M.M."/>
            <person name="Buck G.A."/>
        </authorList>
    </citation>
    <scope>NUCLEOTIDE SEQUENCE [LARGE SCALE GENOMIC DNA]</scope>
    <source>
        <strain evidence="3 4">025E</strain>
    </source>
</reference>
<dbReference type="RefSeq" id="XP_029229962.1">
    <property type="nucleotide sequence ID" value="XM_029370038.1"/>
</dbReference>
<name>A0A3R7L7U4_9TRYP</name>
<comment type="caution">
    <text evidence="3">The sequence shown here is derived from an EMBL/GenBank/DDBJ whole genome shotgun (WGS) entry which is preliminary data.</text>
</comment>
<gene>
    <name evidence="3" type="ORF">Tco025E_03116</name>
</gene>